<reference evidence="8 9" key="1">
    <citation type="submission" date="2018-03" db="EMBL/GenBank/DDBJ databases">
        <title>Cereibacter changlensis.</title>
        <authorList>
            <person name="Meyer T.E."/>
            <person name="Miller S."/>
            <person name="Lodha T."/>
            <person name="Gandham S."/>
            <person name="Chintalapati S."/>
            <person name="Chintalapati V.R."/>
        </authorList>
    </citation>
    <scope>NUCLEOTIDE SEQUENCE [LARGE SCALE GENOMIC DNA]</scope>
    <source>
        <strain evidence="8 9">JA139</strain>
    </source>
</reference>
<feature type="transmembrane region" description="Helical" evidence="7">
    <location>
        <begin position="12"/>
        <end position="33"/>
    </location>
</feature>
<evidence type="ECO:0000256" key="7">
    <source>
        <dbReference type="SAM" id="Phobius"/>
    </source>
</evidence>
<dbReference type="Gene3D" id="1.20.1530.10">
    <property type="entry name" value="Na+/H+ antiporter like domain"/>
    <property type="match status" value="1"/>
</dbReference>
<feature type="transmembrane region" description="Helical" evidence="7">
    <location>
        <begin position="349"/>
        <end position="367"/>
    </location>
</feature>
<keyword evidence="4 7" id="KW-0812">Transmembrane</keyword>
<evidence type="ECO:0000313" key="9">
    <source>
        <dbReference type="Proteomes" id="UP000241010"/>
    </source>
</evidence>
<sequence>MYRVSPFLRKFGWSLLAGAALATLWVNLFPASYYDAIEFRLADLPLPRWVSPIPISLTPMDLTSDLLMSLFLFVVGKELWEALVLQRGALRGPRTGVPLLAMLGGLIGAALVWLVLTALFQTAEEAQPFGGWPAPLGGDVVLAWLVGRMVFGANHPALHMLLTMTVGADIIALLLLGVAYPGGALRLLWLALPILACLAAWALVGRNPGRHASERRVQRAMHLWPYALAGVVSWVGVAASGLPPALGLLPILPAIPHADRAFGLFAQAEEYLTDPLNRLTHLMVRAVPAVLFLFGLTRGGVDLAALSPTTGILLGALWIGKPLGILLGGLVVARLLHRRLPPGVRPRDVMAIAVISGMGFTVPLLALERALPGGAMQEAARLGLALSLLAGPLAMLLPRRRRR</sequence>
<accession>A0A2T4JUM5</accession>
<feature type="transmembrane region" description="Helical" evidence="7">
    <location>
        <begin position="132"/>
        <end position="151"/>
    </location>
</feature>
<dbReference type="InterPro" id="IPR004670">
    <property type="entry name" value="NhaA"/>
</dbReference>
<gene>
    <name evidence="8" type="ORF">C5F48_11655</name>
</gene>
<feature type="transmembrane region" description="Helical" evidence="7">
    <location>
        <begin position="186"/>
        <end position="204"/>
    </location>
</feature>
<protein>
    <recommendedName>
        <fullName evidence="2">Putative Na(+)/H(+) antiporter NhaA homolog</fullName>
    </recommendedName>
</protein>
<proteinExistence type="predicted"/>
<dbReference type="GO" id="GO:0015385">
    <property type="term" value="F:sodium:proton antiporter activity"/>
    <property type="evidence" value="ECO:0007669"/>
    <property type="project" value="TreeGrafter"/>
</dbReference>
<keyword evidence="9" id="KW-1185">Reference proteome</keyword>
<evidence type="ECO:0000256" key="3">
    <source>
        <dbReference type="ARBA" id="ARBA00022475"/>
    </source>
</evidence>
<evidence type="ECO:0000256" key="6">
    <source>
        <dbReference type="ARBA" id="ARBA00023136"/>
    </source>
</evidence>
<feature type="transmembrane region" description="Helical" evidence="7">
    <location>
        <begin position="158"/>
        <end position="180"/>
    </location>
</feature>
<evidence type="ECO:0000256" key="4">
    <source>
        <dbReference type="ARBA" id="ARBA00022692"/>
    </source>
</evidence>
<feature type="transmembrane region" description="Helical" evidence="7">
    <location>
        <begin position="224"/>
        <end position="242"/>
    </location>
</feature>
<dbReference type="PANTHER" id="PTHR30341">
    <property type="entry name" value="SODIUM ION/PROTON ANTIPORTER NHAA-RELATED"/>
    <property type="match status" value="1"/>
</dbReference>
<dbReference type="OrthoDB" id="9808135at2"/>
<dbReference type="RefSeq" id="WP_107664087.1">
    <property type="nucleotide sequence ID" value="NZ_PZKG01000046.1"/>
</dbReference>
<evidence type="ECO:0000256" key="1">
    <source>
        <dbReference type="ARBA" id="ARBA00004429"/>
    </source>
</evidence>
<keyword evidence="5 7" id="KW-1133">Transmembrane helix</keyword>
<evidence type="ECO:0000256" key="5">
    <source>
        <dbReference type="ARBA" id="ARBA00022989"/>
    </source>
</evidence>
<feature type="transmembrane region" description="Helical" evidence="7">
    <location>
        <begin position="312"/>
        <end position="337"/>
    </location>
</feature>
<dbReference type="Pfam" id="PF06965">
    <property type="entry name" value="Na_H_antiport_1"/>
    <property type="match status" value="1"/>
</dbReference>
<comment type="subcellular location">
    <subcellularLocation>
        <location evidence="1">Cell inner membrane</location>
        <topology evidence="1">Multi-pass membrane protein</topology>
    </subcellularLocation>
</comment>
<feature type="transmembrane region" description="Helical" evidence="7">
    <location>
        <begin position="379"/>
        <end position="397"/>
    </location>
</feature>
<organism evidence="8 9">
    <name type="scientific">Cereibacter changlensis JA139</name>
    <dbReference type="NCBI Taxonomy" id="1188249"/>
    <lineage>
        <taxon>Bacteria</taxon>
        <taxon>Pseudomonadati</taxon>
        <taxon>Pseudomonadota</taxon>
        <taxon>Alphaproteobacteria</taxon>
        <taxon>Rhodobacterales</taxon>
        <taxon>Paracoccaceae</taxon>
        <taxon>Cereibacter</taxon>
    </lineage>
</organism>
<dbReference type="PANTHER" id="PTHR30341:SF0">
    <property type="entry name" value="NA(+)_H(+) ANTIPORTER NHAA"/>
    <property type="match status" value="1"/>
</dbReference>
<dbReference type="GO" id="GO:0005886">
    <property type="term" value="C:plasma membrane"/>
    <property type="evidence" value="ECO:0007669"/>
    <property type="project" value="UniProtKB-SubCell"/>
</dbReference>
<comment type="caution">
    <text evidence="8">The sequence shown here is derived from an EMBL/GenBank/DDBJ whole genome shotgun (WGS) entry which is preliminary data.</text>
</comment>
<dbReference type="GO" id="GO:0006885">
    <property type="term" value="P:regulation of pH"/>
    <property type="evidence" value="ECO:0007669"/>
    <property type="project" value="InterPro"/>
</dbReference>
<evidence type="ECO:0000313" key="8">
    <source>
        <dbReference type="EMBL" id="PTE21576.1"/>
    </source>
</evidence>
<keyword evidence="6 7" id="KW-0472">Membrane</keyword>
<feature type="transmembrane region" description="Helical" evidence="7">
    <location>
        <begin position="97"/>
        <end position="120"/>
    </location>
</feature>
<evidence type="ECO:0000256" key="2">
    <source>
        <dbReference type="ARBA" id="ARBA00015550"/>
    </source>
</evidence>
<dbReference type="InterPro" id="IPR023171">
    <property type="entry name" value="Na/H_antiporter_dom_sf"/>
</dbReference>
<feature type="transmembrane region" description="Helical" evidence="7">
    <location>
        <begin position="53"/>
        <end position="76"/>
    </location>
</feature>
<dbReference type="AlphaFoldDB" id="A0A2T4JUM5"/>
<keyword evidence="3" id="KW-1003">Cell membrane</keyword>
<dbReference type="Proteomes" id="UP000241010">
    <property type="component" value="Unassembled WGS sequence"/>
</dbReference>
<name>A0A2T4JUM5_9RHOB</name>
<dbReference type="EMBL" id="PZKG01000046">
    <property type="protein sequence ID" value="PTE21576.1"/>
    <property type="molecule type" value="Genomic_DNA"/>
</dbReference>